<evidence type="ECO:0000313" key="2">
    <source>
        <dbReference type="EMBL" id="CAI8006762.1"/>
    </source>
</evidence>
<evidence type="ECO:0000313" key="3">
    <source>
        <dbReference type="Proteomes" id="UP001174909"/>
    </source>
</evidence>
<feature type="region of interest" description="Disordered" evidence="1">
    <location>
        <begin position="125"/>
        <end position="165"/>
    </location>
</feature>
<protein>
    <submittedName>
        <fullName evidence="2">Uncharacterized protein</fullName>
    </submittedName>
</protein>
<accession>A0AA35WB52</accession>
<name>A0AA35WB52_GEOBA</name>
<organism evidence="2 3">
    <name type="scientific">Geodia barretti</name>
    <name type="common">Barrett's horny sponge</name>
    <dbReference type="NCBI Taxonomy" id="519541"/>
    <lineage>
        <taxon>Eukaryota</taxon>
        <taxon>Metazoa</taxon>
        <taxon>Porifera</taxon>
        <taxon>Demospongiae</taxon>
        <taxon>Heteroscleromorpha</taxon>
        <taxon>Tetractinellida</taxon>
        <taxon>Astrophorina</taxon>
        <taxon>Geodiidae</taxon>
        <taxon>Geodia</taxon>
    </lineage>
</organism>
<dbReference type="EMBL" id="CASHTH010000716">
    <property type="protein sequence ID" value="CAI8006762.1"/>
    <property type="molecule type" value="Genomic_DNA"/>
</dbReference>
<feature type="compositionally biased region" description="Polar residues" evidence="1">
    <location>
        <begin position="37"/>
        <end position="49"/>
    </location>
</feature>
<sequence length="333" mass="37216">MQDSKSSSSAEYRSKPIEATDARNRSPDPTDRRWQLVTGSLVNLTQQEHSSPRKRPGCASLSPRFRRRRQEHGGDRQSGAFDLMVRPVYDKAPEDVKLEDTDMFDNPAGFSTPHAATSAAHWGSLMSGATPRSKREQINEADSAQSRGSISSSISLVQPPPQSTAREICSIGGSVSLSQLRSRRQTSVPLGTMTINQGKIELKVTVKCLSSSPDVMLKLTPKIPRRCRNRELLTMPLKAMITVSETSSEPEDEFQPRKTTRDFTLEDHSLQWTLFCEADWAKPNNGVEKIYVSIRVTHEHLTMRHDADSGFVTIGKLPTEHPPIILSMHLWNN</sequence>
<proteinExistence type="predicted"/>
<evidence type="ECO:0000256" key="1">
    <source>
        <dbReference type="SAM" id="MobiDB-lite"/>
    </source>
</evidence>
<feature type="compositionally biased region" description="Basic and acidic residues" evidence="1">
    <location>
        <begin position="12"/>
        <end position="34"/>
    </location>
</feature>
<feature type="region of interest" description="Disordered" evidence="1">
    <location>
        <begin position="1"/>
        <end position="80"/>
    </location>
</feature>
<reference evidence="2" key="1">
    <citation type="submission" date="2023-03" db="EMBL/GenBank/DDBJ databases">
        <authorList>
            <person name="Steffen K."/>
            <person name="Cardenas P."/>
        </authorList>
    </citation>
    <scope>NUCLEOTIDE SEQUENCE</scope>
</reference>
<dbReference type="Proteomes" id="UP001174909">
    <property type="component" value="Unassembled WGS sequence"/>
</dbReference>
<comment type="caution">
    <text evidence="2">The sequence shown here is derived from an EMBL/GenBank/DDBJ whole genome shotgun (WGS) entry which is preliminary data.</text>
</comment>
<feature type="compositionally biased region" description="Low complexity" evidence="1">
    <location>
        <begin position="143"/>
        <end position="157"/>
    </location>
</feature>
<dbReference type="AlphaFoldDB" id="A0AA35WB52"/>
<gene>
    <name evidence="2" type="ORF">GBAR_LOCUS4889</name>
</gene>
<keyword evidence="3" id="KW-1185">Reference proteome</keyword>